<dbReference type="Proteomes" id="UP000321518">
    <property type="component" value="Unassembled WGS sequence"/>
</dbReference>
<reference evidence="4 5" key="1">
    <citation type="submission" date="2019-07" db="EMBL/GenBank/DDBJ databases">
        <title>Rhodotorula toruloides NBRC10032 genome sequencing.</title>
        <authorList>
            <person name="Shida Y."/>
            <person name="Takaku H."/>
            <person name="Ogasawara W."/>
            <person name="Mori K."/>
        </authorList>
    </citation>
    <scope>NUCLEOTIDE SEQUENCE [LARGE SCALE GENOMIC DNA]</scope>
    <source>
        <strain evidence="4 5">NBRC10032</strain>
    </source>
</reference>
<dbReference type="InterPro" id="IPR029045">
    <property type="entry name" value="ClpP/crotonase-like_dom_sf"/>
</dbReference>
<dbReference type="SUPFAM" id="SSF52096">
    <property type="entry name" value="ClpP/crotonase"/>
    <property type="match status" value="1"/>
</dbReference>
<dbReference type="GO" id="GO:0005739">
    <property type="term" value="C:mitochondrion"/>
    <property type="evidence" value="ECO:0007669"/>
    <property type="project" value="TreeGrafter"/>
</dbReference>
<evidence type="ECO:0000256" key="1">
    <source>
        <dbReference type="ARBA" id="ARBA00005254"/>
    </source>
</evidence>
<gene>
    <name evidence="4" type="ORF">Rt10032_c07g3140</name>
</gene>
<proteinExistence type="inferred from homology"/>
<evidence type="ECO:0000313" key="4">
    <source>
        <dbReference type="EMBL" id="GEM09123.1"/>
    </source>
</evidence>
<organism evidence="4 5">
    <name type="scientific">Rhodotorula toruloides</name>
    <name type="common">Yeast</name>
    <name type="synonym">Rhodosporidium toruloides</name>
    <dbReference type="NCBI Taxonomy" id="5286"/>
    <lineage>
        <taxon>Eukaryota</taxon>
        <taxon>Fungi</taxon>
        <taxon>Dikarya</taxon>
        <taxon>Basidiomycota</taxon>
        <taxon>Pucciniomycotina</taxon>
        <taxon>Microbotryomycetes</taxon>
        <taxon>Sporidiobolales</taxon>
        <taxon>Sporidiobolaceae</taxon>
        <taxon>Rhodotorula</taxon>
    </lineage>
</organism>
<dbReference type="GO" id="GO:0016829">
    <property type="term" value="F:lyase activity"/>
    <property type="evidence" value="ECO:0007669"/>
    <property type="project" value="UniProtKB-KW"/>
</dbReference>
<protein>
    <submittedName>
        <fullName evidence="4">Methylglutaconyl-CoA hydratase</fullName>
    </submittedName>
</protein>
<evidence type="ECO:0000256" key="3">
    <source>
        <dbReference type="RuleBase" id="RU003707"/>
    </source>
</evidence>
<dbReference type="GO" id="GO:0006635">
    <property type="term" value="P:fatty acid beta-oxidation"/>
    <property type="evidence" value="ECO:0007669"/>
    <property type="project" value="TreeGrafter"/>
</dbReference>
<name>A0A511KFH2_RHOTO</name>
<keyword evidence="2" id="KW-0456">Lyase</keyword>
<dbReference type="AlphaFoldDB" id="A0A511KFH2"/>
<dbReference type="PANTHER" id="PTHR11941">
    <property type="entry name" value="ENOYL-COA HYDRATASE-RELATED"/>
    <property type="match status" value="1"/>
</dbReference>
<dbReference type="PANTHER" id="PTHR11941:SF171">
    <property type="entry name" value="SD19268P"/>
    <property type="match status" value="1"/>
</dbReference>
<dbReference type="InterPro" id="IPR001753">
    <property type="entry name" value="Enoyl-CoA_hydra/iso"/>
</dbReference>
<dbReference type="EMBL" id="BJWK01000007">
    <property type="protein sequence ID" value="GEM09123.1"/>
    <property type="molecule type" value="Genomic_DNA"/>
</dbReference>
<dbReference type="OrthoDB" id="410701at2759"/>
<sequence>MLALARSHANPARVLCSLVPLSHPHFHARYSTDSPAQASLLRSSLHEGLSFIQLDRAKAKNALSVQLVRELRELVEEVRFDGWTRAVILRSAVPGSFCAGADLKERATMSQLDVARFLYNLRRLLGEIEDLPVPTIAAVDGPALGGGLELALACDLRVAGSTVTKIGLPETRLAIIPGAGGTQRLSRLVGSSRAKDLIFSSKVLSAGEAERAGT</sequence>
<dbReference type="PROSITE" id="PS00166">
    <property type="entry name" value="ENOYL_COA_HYDRATASE"/>
    <property type="match status" value="1"/>
</dbReference>
<accession>A0A511KFH2</accession>
<dbReference type="CDD" id="cd06558">
    <property type="entry name" value="crotonase-like"/>
    <property type="match status" value="1"/>
</dbReference>
<dbReference type="InterPro" id="IPR018376">
    <property type="entry name" value="Enoyl-CoA_hyd/isom_CS"/>
</dbReference>
<comment type="similarity">
    <text evidence="1 3">Belongs to the enoyl-CoA hydratase/isomerase family.</text>
</comment>
<evidence type="ECO:0000313" key="5">
    <source>
        <dbReference type="Proteomes" id="UP000321518"/>
    </source>
</evidence>
<dbReference type="FunFam" id="3.90.226.10:FF:000009">
    <property type="entry name" value="Carnitinyl-CoA dehydratase"/>
    <property type="match status" value="1"/>
</dbReference>
<dbReference type="Pfam" id="PF00378">
    <property type="entry name" value="ECH_1"/>
    <property type="match status" value="1"/>
</dbReference>
<evidence type="ECO:0000256" key="2">
    <source>
        <dbReference type="ARBA" id="ARBA00023239"/>
    </source>
</evidence>
<dbReference type="Gene3D" id="3.90.226.10">
    <property type="entry name" value="2-enoyl-CoA Hydratase, Chain A, domain 1"/>
    <property type="match status" value="1"/>
</dbReference>
<comment type="caution">
    <text evidence="4">The sequence shown here is derived from an EMBL/GenBank/DDBJ whole genome shotgun (WGS) entry which is preliminary data.</text>
</comment>